<sequence length="153" mass="17459">MQNISKELTDLGVDVTVATLRPRGCPSFEKRENVHVYRTLSSSDLAVNLYLVAVKRYIDKINRKKVIDIIHGQLPLIQTVLLPKKTHFIETVHSVSKIEIDALKNLSFSEIAAWEKYLIVFSPIYHILEKIVFSKADICIAVSNHVKEEVMKT</sequence>
<comment type="caution">
    <text evidence="2">The sequence shown here is derived from an EMBL/GenBank/DDBJ whole genome shotgun (WGS) entry which is preliminary data.</text>
</comment>
<feature type="non-terminal residue" evidence="2">
    <location>
        <position position="153"/>
    </location>
</feature>
<evidence type="ECO:0000259" key="1">
    <source>
        <dbReference type="Pfam" id="PF13439"/>
    </source>
</evidence>
<feature type="domain" description="Glycosyltransferase subfamily 4-like N-terminal" evidence="1">
    <location>
        <begin position="2"/>
        <end position="152"/>
    </location>
</feature>
<dbReference type="EMBL" id="BARS01003486">
    <property type="protein sequence ID" value="GAF83444.1"/>
    <property type="molecule type" value="Genomic_DNA"/>
</dbReference>
<dbReference type="InterPro" id="IPR028098">
    <property type="entry name" value="Glyco_trans_4-like_N"/>
</dbReference>
<dbReference type="SUPFAM" id="SSF53756">
    <property type="entry name" value="UDP-Glycosyltransferase/glycogen phosphorylase"/>
    <property type="match status" value="1"/>
</dbReference>
<gene>
    <name evidence="2" type="ORF">S01H1_06765</name>
</gene>
<accession>X0SQV4</accession>
<dbReference type="AlphaFoldDB" id="X0SQV4"/>
<evidence type="ECO:0000313" key="2">
    <source>
        <dbReference type="EMBL" id="GAF83444.1"/>
    </source>
</evidence>
<protein>
    <recommendedName>
        <fullName evidence="1">Glycosyltransferase subfamily 4-like N-terminal domain-containing protein</fullName>
    </recommendedName>
</protein>
<dbReference type="Pfam" id="PF13439">
    <property type="entry name" value="Glyco_transf_4"/>
    <property type="match status" value="1"/>
</dbReference>
<organism evidence="2">
    <name type="scientific">marine sediment metagenome</name>
    <dbReference type="NCBI Taxonomy" id="412755"/>
    <lineage>
        <taxon>unclassified sequences</taxon>
        <taxon>metagenomes</taxon>
        <taxon>ecological metagenomes</taxon>
    </lineage>
</organism>
<name>X0SQV4_9ZZZZ</name>
<dbReference type="Gene3D" id="3.40.50.2000">
    <property type="entry name" value="Glycogen Phosphorylase B"/>
    <property type="match status" value="1"/>
</dbReference>
<proteinExistence type="predicted"/>
<reference evidence="2" key="1">
    <citation type="journal article" date="2014" name="Front. Microbiol.">
        <title>High frequency of phylogenetically diverse reductive dehalogenase-homologous genes in deep subseafloor sedimentary metagenomes.</title>
        <authorList>
            <person name="Kawai M."/>
            <person name="Futagami T."/>
            <person name="Toyoda A."/>
            <person name="Takaki Y."/>
            <person name="Nishi S."/>
            <person name="Hori S."/>
            <person name="Arai W."/>
            <person name="Tsubouchi T."/>
            <person name="Morono Y."/>
            <person name="Uchiyama I."/>
            <person name="Ito T."/>
            <person name="Fujiyama A."/>
            <person name="Inagaki F."/>
            <person name="Takami H."/>
        </authorList>
    </citation>
    <scope>NUCLEOTIDE SEQUENCE</scope>
    <source>
        <strain evidence="2">Expedition CK06-06</strain>
    </source>
</reference>